<gene>
    <name evidence="3" type="ORF">GCM10011507_02410</name>
</gene>
<dbReference type="InterPro" id="IPR005627">
    <property type="entry name" value="CutC-like"/>
</dbReference>
<organism evidence="3 4">
    <name type="scientific">Edaphobacter acidisoli</name>
    <dbReference type="NCBI Taxonomy" id="2040573"/>
    <lineage>
        <taxon>Bacteria</taxon>
        <taxon>Pseudomonadati</taxon>
        <taxon>Acidobacteriota</taxon>
        <taxon>Terriglobia</taxon>
        <taxon>Terriglobales</taxon>
        <taxon>Acidobacteriaceae</taxon>
        <taxon>Edaphobacter</taxon>
    </lineage>
</organism>
<evidence type="ECO:0000256" key="1">
    <source>
        <dbReference type="ARBA" id="ARBA00007768"/>
    </source>
</evidence>
<keyword evidence="4" id="KW-1185">Reference proteome</keyword>
<dbReference type="EMBL" id="BMJB01000001">
    <property type="protein sequence ID" value="GGA54639.1"/>
    <property type="molecule type" value="Genomic_DNA"/>
</dbReference>
<dbReference type="Pfam" id="PF03932">
    <property type="entry name" value="CutC"/>
    <property type="match status" value="1"/>
</dbReference>
<dbReference type="Proteomes" id="UP000648801">
    <property type="component" value="Unassembled WGS sequence"/>
</dbReference>
<comment type="caution">
    <text evidence="3">The sequence shown here is derived from an EMBL/GenBank/DDBJ whole genome shotgun (WGS) entry which is preliminary data.</text>
</comment>
<protein>
    <recommendedName>
        <fullName evidence="2">Copper homeostasis protein cutC homolog</fullName>
    </recommendedName>
</protein>
<dbReference type="PANTHER" id="PTHR12598:SF0">
    <property type="entry name" value="COPPER HOMEOSTASIS PROTEIN CUTC HOMOLOG"/>
    <property type="match status" value="1"/>
</dbReference>
<dbReference type="AlphaFoldDB" id="A0A916RFM7"/>
<evidence type="ECO:0000313" key="4">
    <source>
        <dbReference type="Proteomes" id="UP000648801"/>
    </source>
</evidence>
<reference evidence="3" key="1">
    <citation type="journal article" date="2014" name="Int. J. Syst. Evol. Microbiol.">
        <title>Complete genome sequence of Corynebacterium casei LMG S-19264T (=DSM 44701T), isolated from a smear-ripened cheese.</title>
        <authorList>
            <consortium name="US DOE Joint Genome Institute (JGI-PGF)"/>
            <person name="Walter F."/>
            <person name="Albersmeier A."/>
            <person name="Kalinowski J."/>
            <person name="Ruckert C."/>
        </authorList>
    </citation>
    <scope>NUCLEOTIDE SEQUENCE</scope>
    <source>
        <strain evidence="3">CGMCC 1.15447</strain>
    </source>
</reference>
<evidence type="ECO:0000313" key="3">
    <source>
        <dbReference type="EMBL" id="GGA54639.1"/>
    </source>
</evidence>
<dbReference type="SUPFAM" id="SSF110395">
    <property type="entry name" value="CutC-like"/>
    <property type="match status" value="1"/>
</dbReference>
<dbReference type="PANTHER" id="PTHR12598">
    <property type="entry name" value="COPPER HOMEOSTASIS PROTEIN CUTC"/>
    <property type="match status" value="1"/>
</dbReference>
<reference evidence="3" key="2">
    <citation type="submission" date="2020-09" db="EMBL/GenBank/DDBJ databases">
        <authorList>
            <person name="Sun Q."/>
            <person name="Zhou Y."/>
        </authorList>
    </citation>
    <scope>NUCLEOTIDE SEQUENCE</scope>
    <source>
        <strain evidence="3">CGMCC 1.15447</strain>
    </source>
</reference>
<proteinExistence type="inferred from homology"/>
<dbReference type="GO" id="GO:0005507">
    <property type="term" value="F:copper ion binding"/>
    <property type="evidence" value="ECO:0007669"/>
    <property type="project" value="TreeGrafter"/>
</dbReference>
<accession>A0A916RFM7</accession>
<evidence type="ECO:0000256" key="2">
    <source>
        <dbReference type="ARBA" id="ARBA00019014"/>
    </source>
</evidence>
<dbReference type="Gene3D" id="3.20.20.380">
    <property type="entry name" value="Copper homeostasis (CutC) domain"/>
    <property type="match status" value="1"/>
</dbReference>
<sequence>MLGILHADGRVDIERTREMVALAAPLEITFHRAFDYTASLDHALEDVIAAGCSRVLTSGGEPDVVTGADTLAHLVRHAAGRIEIAVGGGLRRKNAASLAQSTGARHFHGSVRRAQTGAGEQERTWELEEFERDGPTATRFIVDPSDVRSMIESLSRNGNS</sequence>
<dbReference type="InterPro" id="IPR036822">
    <property type="entry name" value="CutC-like_dom_sf"/>
</dbReference>
<name>A0A916RFM7_9BACT</name>
<comment type="similarity">
    <text evidence="1">Belongs to the CutC family.</text>
</comment>